<name>A0A8J3BGD7_9ACTN</name>
<dbReference type="RefSeq" id="WP_189112220.1">
    <property type="nucleotide sequence ID" value="NZ_BMQC01000001.1"/>
</dbReference>
<sequence length="140" mass="15266">MRITPRKEEVSRVVAILESDGFTDADQMAKALIKEVADILAMRDWYALVHTWNSGERGLNWAPFASESEALRTAARVGIGGRYGVVKLYSPGALVANHEGKKGWPGYCQTCGHPPFTHSMAGNARGKCLLGTCDCTRLVK</sequence>
<comment type="caution">
    <text evidence="1">The sequence shown here is derived from an EMBL/GenBank/DDBJ whole genome shotgun (WGS) entry which is preliminary data.</text>
</comment>
<evidence type="ECO:0000313" key="1">
    <source>
        <dbReference type="EMBL" id="GGK13044.1"/>
    </source>
</evidence>
<keyword evidence="2" id="KW-1185">Reference proteome</keyword>
<evidence type="ECO:0000313" key="2">
    <source>
        <dbReference type="Proteomes" id="UP000662200"/>
    </source>
</evidence>
<dbReference type="AlphaFoldDB" id="A0A8J3BGD7"/>
<gene>
    <name evidence="1" type="ORF">GCM10010124_01970</name>
</gene>
<dbReference type="Proteomes" id="UP000662200">
    <property type="component" value="Unassembled WGS sequence"/>
</dbReference>
<reference evidence="1" key="1">
    <citation type="journal article" date="2014" name="Int. J. Syst. Evol. Microbiol.">
        <title>Complete genome sequence of Corynebacterium casei LMG S-19264T (=DSM 44701T), isolated from a smear-ripened cheese.</title>
        <authorList>
            <consortium name="US DOE Joint Genome Institute (JGI-PGF)"/>
            <person name="Walter F."/>
            <person name="Albersmeier A."/>
            <person name="Kalinowski J."/>
            <person name="Ruckert C."/>
        </authorList>
    </citation>
    <scope>NUCLEOTIDE SEQUENCE</scope>
    <source>
        <strain evidence="1">JCM 3091</strain>
    </source>
</reference>
<reference evidence="1" key="2">
    <citation type="submission" date="2020-09" db="EMBL/GenBank/DDBJ databases">
        <authorList>
            <person name="Sun Q."/>
            <person name="Ohkuma M."/>
        </authorList>
    </citation>
    <scope>NUCLEOTIDE SEQUENCE</scope>
    <source>
        <strain evidence="1">JCM 3091</strain>
    </source>
</reference>
<accession>A0A8J3BGD7</accession>
<protein>
    <submittedName>
        <fullName evidence="1">Uncharacterized protein</fullName>
    </submittedName>
</protein>
<organism evidence="1 2">
    <name type="scientific">Pilimelia terevasa</name>
    <dbReference type="NCBI Taxonomy" id="53372"/>
    <lineage>
        <taxon>Bacteria</taxon>
        <taxon>Bacillati</taxon>
        <taxon>Actinomycetota</taxon>
        <taxon>Actinomycetes</taxon>
        <taxon>Micromonosporales</taxon>
        <taxon>Micromonosporaceae</taxon>
        <taxon>Pilimelia</taxon>
    </lineage>
</organism>
<dbReference type="EMBL" id="BMQC01000001">
    <property type="protein sequence ID" value="GGK13044.1"/>
    <property type="molecule type" value="Genomic_DNA"/>
</dbReference>
<proteinExistence type="predicted"/>